<name>A0A7L7LAX3_9BACT</name>
<dbReference type="EMBL" id="CP055153">
    <property type="protein sequence ID" value="QMU29988.1"/>
    <property type="molecule type" value="Genomic_DNA"/>
</dbReference>
<dbReference type="Proteomes" id="UP000514509">
    <property type="component" value="Chromosome"/>
</dbReference>
<evidence type="ECO:0000313" key="2">
    <source>
        <dbReference type="EMBL" id="QMU29988.1"/>
    </source>
</evidence>
<proteinExistence type="predicted"/>
<keyword evidence="1" id="KW-0732">Signal</keyword>
<feature type="chain" id="PRO_5029880700" description="Lipocalin family protein" evidence="1">
    <location>
        <begin position="21"/>
        <end position="271"/>
    </location>
</feature>
<accession>A0A7L7LAX3</accession>
<evidence type="ECO:0008006" key="4">
    <source>
        <dbReference type="Google" id="ProtNLM"/>
    </source>
</evidence>
<dbReference type="AlphaFoldDB" id="A0A7L7LAX3"/>
<evidence type="ECO:0000313" key="3">
    <source>
        <dbReference type="Proteomes" id="UP000514509"/>
    </source>
</evidence>
<protein>
    <recommendedName>
        <fullName evidence="4">Lipocalin family protein</fullName>
    </recommendedName>
</protein>
<sequence length="271" mass="30550">MKAKIFLLVLLVYFSLNLFAQNPLVGTWEVISLNCIDSDGSKISGDGSVFKEIKIITPTYYFLITQRKQGDSLIFDKAIAGTVQVEGNKYIETPIYFSQEGTDKTKSNFTYKLEGDKFIQSGTITYPDGKVAACEALVFQKVKGNKSNNPAIGTWNNLTSAEVDAKGQKTSHTNATHIRFQTITPTHWMRISYKDNKFEHAMGGTYRMKGNKLYPNFEMLSFPAPKSLKVEINQRLEGNKLYWSGIVNDENGKRTFEDVYEKVNSKTASIK</sequence>
<keyword evidence="3" id="KW-1185">Reference proteome</keyword>
<evidence type="ECO:0000256" key="1">
    <source>
        <dbReference type="SAM" id="SignalP"/>
    </source>
</evidence>
<gene>
    <name evidence="2" type="ORF">HUW48_19010</name>
</gene>
<reference evidence="2 3" key="1">
    <citation type="submission" date="2020-08" db="EMBL/GenBank/DDBJ databases">
        <title>Adhaeribacter dokdonensis sp. nov., isolated from the rhizosphere of Elymus tsukushiensis, a plant native to the Dokdo Islands, Republic of Korea.</title>
        <authorList>
            <person name="Ghim S.Y."/>
        </authorList>
    </citation>
    <scope>NUCLEOTIDE SEQUENCE [LARGE SCALE GENOMIC DNA]</scope>
    <source>
        <strain evidence="2 3">KUDC8001</strain>
    </source>
</reference>
<dbReference type="RefSeq" id="WP_182412446.1">
    <property type="nucleotide sequence ID" value="NZ_CP055153.1"/>
</dbReference>
<organism evidence="2 3">
    <name type="scientific">Adhaeribacter radiodurans</name>
    <dbReference type="NCBI Taxonomy" id="2745197"/>
    <lineage>
        <taxon>Bacteria</taxon>
        <taxon>Pseudomonadati</taxon>
        <taxon>Bacteroidota</taxon>
        <taxon>Cytophagia</taxon>
        <taxon>Cytophagales</taxon>
        <taxon>Hymenobacteraceae</taxon>
        <taxon>Adhaeribacter</taxon>
    </lineage>
</organism>
<feature type="signal peptide" evidence="1">
    <location>
        <begin position="1"/>
        <end position="20"/>
    </location>
</feature>
<dbReference type="KEGG" id="add:HUW48_19010"/>